<reference evidence="1" key="1">
    <citation type="journal article" date="2014" name="Int. J. Syst. Evol. Microbiol.">
        <title>Complete genome sequence of Corynebacterium casei LMG S-19264T (=DSM 44701T), isolated from a smear-ripened cheese.</title>
        <authorList>
            <consortium name="US DOE Joint Genome Institute (JGI-PGF)"/>
            <person name="Walter F."/>
            <person name="Albersmeier A."/>
            <person name="Kalinowski J."/>
            <person name="Ruckert C."/>
        </authorList>
    </citation>
    <scope>NUCLEOTIDE SEQUENCE</scope>
    <source>
        <strain evidence="1">CGMCC 4.7299</strain>
    </source>
</reference>
<sequence length="214" mass="22840">MLAGAAASPEPNGVVPREITETARRMVDRLTEVAVSACDVARGSLHGAGGGPRAQRGIREIAEILEAYGPKGSYRAAAELAGCDHHTVARYVKFRAEGRSPQERAQRVRPIDDFIDKIEELVARSGGRIRADVVHRRITAIGFVGGERTPRRAVAELVAANLAPGADRERGSRQGRGRSCPVGVVLEPLLDLAAPAAQHATRIADGPSPRLRQL</sequence>
<evidence type="ECO:0000313" key="1">
    <source>
        <dbReference type="EMBL" id="GGL12544.1"/>
    </source>
</evidence>
<gene>
    <name evidence="1" type="ORF">GCM10012284_54000</name>
</gene>
<keyword evidence="2" id="KW-1185">Reference proteome</keyword>
<dbReference type="EMBL" id="BMMX01000039">
    <property type="protein sequence ID" value="GGL12544.1"/>
    <property type="molecule type" value="Genomic_DNA"/>
</dbReference>
<protein>
    <submittedName>
        <fullName evidence="1">Uncharacterized protein</fullName>
    </submittedName>
</protein>
<dbReference type="AlphaFoldDB" id="A0A8J3C5U7"/>
<evidence type="ECO:0000313" key="2">
    <source>
        <dbReference type="Proteomes" id="UP000656042"/>
    </source>
</evidence>
<comment type="caution">
    <text evidence="1">The sequence shown here is derived from an EMBL/GenBank/DDBJ whole genome shotgun (WGS) entry which is preliminary data.</text>
</comment>
<accession>A0A8J3C5U7</accession>
<organism evidence="1 2">
    <name type="scientific">Mangrovihabitans endophyticus</name>
    <dbReference type="NCBI Taxonomy" id="1751298"/>
    <lineage>
        <taxon>Bacteria</taxon>
        <taxon>Bacillati</taxon>
        <taxon>Actinomycetota</taxon>
        <taxon>Actinomycetes</taxon>
        <taxon>Micromonosporales</taxon>
        <taxon>Micromonosporaceae</taxon>
        <taxon>Mangrovihabitans</taxon>
    </lineage>
</organism>
<reference evidence="1" key="2">
    <citation type="submission" date="2020-09" db="EMBL/GenBank/DDBJ databases">
        <authorList>
            <person name="Sun Q."/>
            <person name="Zhou Y."/>
        </authorList>
    </citation>
    <scope>NUCLEOTIDE SEQUENCE</scope>
    <source>
        <strain evidence="1">CGMCC 4.7299</strain>
    </source>
</reference>
<dbReference type="Proteomes" id="UP000656042">
    <property type="component" value="Unassembled WGS sequence"/>
</dbReference>
<name>A0A8J3C5U7_9ACTN</name>
<proteinExistence type="predicted"/>